<dbReference type="PANTHER" id="PTHR46494">
    <property type="entry name" value="CORA FAMILY METAL ION TRANSPORTER (EUROFUNG)"/>
    <property type="match status" value="1"/>
</dbReference>
<feature type="coiled-coil region" evidence="11">
    <location>
        <begin position="232"/>
        <end position="266"/>
    </location>
</feature>
<evidence type="ECO:0008006" key="15">
    <source>
        <dbReference type="Google" id="ProtNLM"/>
    </source>
</evidence>
<dbReference type="GO" id="GO:0005886">
    <property type="term" value="C:plasma membrane"/>
    <property type="evidence" value="ECO:0007669"/>
    <property type="project" value="UniProtKB-SubCell"/>
</dbReference>
<name>A0A327KT98_9BRAD</name>
<dbReference type="GO" id="GO:0050897">
    <property type="term" value="F:cobalt ion binding"/>
    <property type="evidence" value="ECO:0007669"/>
    <property type="project" value="TreeGrafter"/>
</dbReference>
<protein>
    <recommendedName>
        <fullName evidence="15">Cobalt transporter</fullName>
    </recommendedName>
</protein>
<feature type="transmembrane region" description="Helical" evidence="12">
    <location>
        <begin position="274"/>
        <end position="294"/>
    </location>
</feature>
<evidence type="ECO:0000313" key="14">
    <source>
        <dbReference type="Proteomes" id="UP000248863"/>
    </source>
</evidence>
<keyword evidence="4" id="KW-1003">Cell membrane</keyword>
<evidence type="ECO:0000256" key="2">
    <source>
        <dbReference type="ARBA" id="ARBA00009765"/>
    </source>
</evidence>
<evidence type="ECO:0000256" key="8">
    <source>
        <dbReference type="ARBA" id="ARBA00022989"/>
    </source>
</evidence>
<dbReference type="SUPFAM" id="SSF143865">
    <property type="entry name" value="CorA soluble domain-like"/>
    <property type="match status" value="1"/>
</dbReference>
<dbReference type="Gene3D" id="1.20.58.340">
    <property type="entry name" value="Magnesium transport protein CorA, transmembrane region"/>
    <property type="match status" value="2"/>
</dbReference>
<evidence type="ECO:0000256" key="1">
    <source>
        <dbReference type="ARBA" id="ARBA00004651"/>
    </source>
</evidence>
<comment type="caution">
    <text evidence="13">The sequence shown here is derived from an EMBL/GenBank/DDBJ whole genome shotgun (WGS) entry which is preliminary data.</text>
</comment>
<evidence type="ECO:0000256" key="10">
    <source>
        <dbReference type="ARBA" id="ARBA00023136"/>
    </source>
</evidence>
<proteinExistence type="inferred from homology"/>
<dbReference type="Proteomes" id="UP000248863">
    <property type="component" value="Unassembled WGS sequence"/>
</dbReference>
<keyword evidence="14" id="KW-1185">Reference proteome</keyword>
<dbReference type="PANTHER" id="PTHR46494:SF3">
    <property type="entry name" value="ZINC TRANSPORT PROTEIN ZNTB"/>
    <property type="match status" value="1"/>
</dbReference>
<dbReference type="GO" id="GO:0015095">
    <property type="term" value="F:magnesium ion transmembrane transporter activity"/>
    <property type="evidence" value="ECO:0007669"/>
    <property type="project" value="TreeGrafter"/>
</dbReference>
<keyword evidence="11" id="KW-0175">Coiled coil</keyword>
<keyword evidence="10 12" id="KW-0472">Membrane</keyword>
<comment type="subcellular location">
    <subcellularLocation>
        <location evidence="1">Cell membrane</location>
        <topology evidence="1">Multi-pass membrane protein</topology>
    </subcellularLocation>
</comment>
<dbReference type="GO" id="GO:0000287">
    <property type="term" value="F:magnesium ion binding"/>
    <property type="evidence" value="ECO:0007669"/>
    <property type="project" value="TreeGrafter"/>
</dbReference>
<keyword evidence="8 12" id="KW-1133">Transmembrane helix</keyword>
<evidence type="ECO:0000256" key="7">
    <source>
        <dbReference type="ARBA" id="ARBA00022833"/>
    </source>
</evidence>
<organism evidence="13 14">
    <name type="scientific">Rhodoplanes elegans</name>
    <dbReference type="NCBI Taxonomy" id="29408"/>
    <lineage>
        <taxon>Bacteria</taxon>
        <taxon>Pseudomonadati</taxon>
        <taxon>Pseudomonadota</taxon>
        <taxon>Alphaproteobacteria</taxon>
        <taxon>Hyphomicrobiales</taxon>
        <taxon>Nitrobacteraceae</taxon>
        <taxon>Rhodoplanes</taxon>
    </lineage>
</organism>
<evidence type="ECO:0000256" key="3">
    <source>
        <dbReference type="ARBA" id="ARBA00022448"/>
    </source>
</evidence>
<dbReference type="CDD" id="cd12834">
    <property type="entry name" value="ZntB_u1"/>
    <property type="match status" value="1"/>
</dbReference>
<gene>
    <name evidence="13" type="ORF">CH338_05635</name>
</gene>
<evidence type="ECO:0000256" key="12">
    <source>
        <dbReference type="SAM" id="Phobius"/>
    </source>
</evidence>
<dbReference type="InterPro" id="IPR045863">
    <property type="entry name" value="CorA_TM1_TM2"/>
</dbReference>
<evidence type="ECO:0000256" key="9">
    <source>
        <dbReference type="ARBA" id="ARBA00023065"/>
    </source>
</evidence>
<dbReference type="GO" id="GO:0015087">
    <property type="term" value="F:cobalt ion transmembrane transporter activity"/>
    <property type="evidence" value="ECO:0007669"/>
    <property type="project" value="TreeGrafter"/>
</dbReference>
<dbReference type="SUPFAM" id="SSF144083">
    <property type="entry name" value="Magnesium transport protein CorA, transmembrane region"/>
    <property type="match status" value="1"/>
</dbReference>
<evidence type="ECO:0000256" key="4">
    <source>
        <dbReference type="ARBA" id="ARBA00022475"/>
    </source>
</evidence>
<keyword evidence="5" id="KW-0997">Cell inner membrane</keyword>
<dbReference type="EMBL" id="NPEU01000036">
    <property type="protein sequence ID" value="RAI40635.1"/>
    <property type="molecule type" value="Genomic_DNA"/>
</dbReference>
<keyword evidence="9" id="KW-0406">Ion transport</keyword>
<dbReference type="InterPro" id="IPR002523">
    <property type="entry name" value="MgTranspt_CorA/ZnTranspt_ZntB"/>
</dbReference>
<dbReference type="Gene3D" id="3.30.460.20">
    <property type="entry name" value="CorA soluble domain-like"/>
    <property type="match status" value="1"/>
</dbReference>
<evidence type="ECO:0000256" key="5">
    <source>
        <dbReference type="ARBA" id="ARBA00022519"/>
    </source>
</evidence>
<evidence type="ECO:0000313" key="13">
    <source>
        <dbReference type="EMBL" id="RAI40635.1"/>
    </source>
</evidence>
<keyword evidence="3" id="KW-0813">Transport</keyword>
<keyword evidence="7" id="KW-0862">Zinc</keyword>
<reference evidence="13 14" key="1">
    <citation type="submission" date="2017-07" db="EMBL/GenBank/DDBJ databases">
        <title>Draft Genome Sequences of Select Purple Nonsulfur Bacteria.</title>
        <authorList>
            <person name="Lasarre B."/>
            <person name="Mckinlay J.B."/>
        </authorList>
    </citation>
    <scope>NUCLEOTIDE SEQUENCE [LARGE SCALE GENOMIC DNA]</scope>
    <source>
        <strain evidence="13 14">DSM 11907</strain>
    </source>
</reference>
<dbReference type="InterPro" id="IPR045861">
    <property type="entry name" value="CorA_cytoplasmic_dom"/>
</dbReference>
<sequence>MLNTTPALAVAPLPALVWAFRIAEDGRAEELDVVRPIAPVADGWLWLHFNLVDTRCGAVLRTFPDLPDEAVEALLGPDTHQQLQVDGDCVYGVIADLGREFEGVTEELRLLHFAMRERVLVSARRRALNAVDEVRQLLRAGRRVESPAALIELVIDHVVDAIDRLADTLALDMDRIEERILDLETSDERRKLGAFRRTTVRLHRQLAGLRALFHRFEAIEPEELAPALRLDAVRLSQRLDGLDQEIDALRDRARMLQDELSSQLVEETNRNLRALSIVTIMFLPPTLVAGFFGMNLKGMAFADGETGFWAGVIVSALSSLIVYLLLRWRGLTRG</sequence>
<dbReference type="OrthoDB" id="9803484at2"/>
<keyword evidence="6 12" id="KW-0812">Transmembrane</keyword>
<evidence type="ECO:0000256" key="11">
    <source>
        <dbReference type="SAM" id="Coils"/>
    </source>
</evidence>
<dbReference type="AlphaFoldDB" id="A0A327KT98"/>
<feature type="transmembrane region" description="Helical" evidence="12">
    <location>
        <begin position="306"/>
        <end position="326"/>
    </location>
</feature>
<comment type="similarity">
    <text evidence="2">Belongs to the CorA metal ion transporter (MIT) (TC 1.A.35) family.</text>
</comment>
<dbReference type="RefSeq" id="WP_111356155.1">
    <property type="nucleotide sequence ID" value="NZ_NHSK01000062.1"/>
</dbReference>
<dbReference type="Pfam" id="PF01544">
    <property type="entry name" value="CorA"/>
    <property type="match status" value="1"/>
</dbReference>
<accession>A0A327KT98</accession>
<evidence type="ECO:0000256" key="6">
    <source>
        <dbReference type="ARBA" id="ARBA00022692"/>
    </source>
</evidence>